<gene>
    <name evidence="4" type="ORF">GCM10010406_06620</name>
</gene>
<feature type="chain" id="PRO_5046614931" evidence="2">
    <location>
        <begin position="24"/>
        <end position="221"/>
    </location>
</feature>
<feature type="domain" description="DUF305" evidence="3">
    <location>
        <begin position="76"/>
        <end position="221"/>
    </location>
</feature>
<accession>A0ABN3KZC8</accession>
<proteinExistence type="predicted"/>
<evidence type="ECO:0000259" key="3">
    <source>
        <dbReference type="Pfam" id="PF03713"/>
    </source>
</evidence>
<dbReference type="Proteomes" id="UP001501358">
    <property type="component" value="Unassembled WGS sequence"/>
</dbReference>
<feature type="signal peptide" evidence="2">
    <location>
        <begin position="1"/>
        <end position="23"/>
    </location>
</feature>
<sequence>MAVRHRQLIVRAACAAAAAALLAACTSSGGDGTAGGSGDAAGPPVVAPGRPGEDNTTLSPEQAAKARPDDRPNSADIAYMRMMPVHHRQALVMTGLAAEHAEDSRVRRIAARIAAAQKPEIEAMEAWLDTNAPDDGGEEHDNHGGADMPGMATEEQLEELRAARGERFDELFLKLMIAHHQGAVTMATDVTSDGNDPYIEETATDVIASQTAEISRMRAML</sequence>
<dbReference type="PROSITE" id="PS51257">
    <property type="entry name" value="PROKAR_LIPOPROTEIN"/>
    <property type="match status" value="1"/>
</dbReference>
<feature type="compositionally biased region" description="Low complexity" evidence="1">
    <location>
        <begin position="40"/>
        <end position="50"/>
    </location>
</feature>
<keyword evidence="5" id="KW-1185">Reference proteome</keyword>
<dbReference type="EMBL" id="BAAATA010000003">
    <property type="protein sequence ID" value="GAA2473434.1"/>
    <property type="molecule type" value="Genomic_DNA"/>
</dbReference>
<name>A0ABN3KZC8_9ACTN</name>
<dbReference type="Pfam" id="PF03713">
    <property type="entry name" value="DUF305"/>
    <property type="match status" value="1"/>
</dbReference>
<keyword evidence="2" id="KW-0732">Signal</keyword>
<dbReference type="PANTHER" id="PTHR36933">
    <property type="entry name" value="SLL0788 PROTEIN"/>
    <property type="match status" value="1"/>
</dbReference>
<evidence type="ECO:0000256" key="1">
    <source>
        <dbReference type="SAM" id="MobiDB-lite"/>
    </source>
</evidence>
<feature type="region of interest" description="Disordered" evidence="1">
    <location>
        <begin position="28"/>
        <end position="74"/>
    </location>
</feature>
<feature type="compositionally biased region" description="Basic and acidic residues" evidence="1">
    <location>
        <begin position="64"/>
        <end position="73"/>
    </location>
</feature>
<protein>
    <submittedName>
        <fullName evidence="4">DUF305 domain-containing protein</fullName>
    </submittedName>
</protein>
<comment type="caution">
    <text evidence="4">The sequence shown here is derived from an EMBL/GenBank/DDBJ whole genome shotgun (WGS) entry which is preliminary data.</text>
</comment>
<organism evidence="4 5">
    <name type="scientific">Streptomyces thermolineatus</name>
    <dbReference type="NCBI Taxonomy" id="44033"/>
    <lineage>
        <taxon>Bacteria</taxon>
        <taxon>Bacillati</taxon>
        <taxon>Actinomycetota</taxon>
        <taxon>Actinomycetes</taxon>
        <taxon>Kitasatosporales</taxon>
        <taxon>Streptomycetaceae</taxon>
        <taxon>Streptomyces</taxon>
    </lineage>
</organism>
<dbReference type="RefSeq" id="WP_344381574.1">
    <property type="nucleotide sequence ID" value="NZ_BAAATA010000003.1"/>
</dbReference>
<reference evidence="4 5" key="1">
    <citation type="journal article" date="2019" name="Int. J. Syst. Evol. Microbiol.">
        <title>The Global Catalogue of Microorganisms (GCM) 10K type strain sequencing project: providing services to taxonomists for standard genome sequencing and annotation.</title>
        <authorList>
            <consortium name="The Broad Institute Genomics Platform"/>
            <consortium name="The Broad Institute Genome Sequencing Center for Infectious Disease"/>
            <person name="Wu L."/>
            <person name="Ma J."/>
        </authorList>
    </citation>
    <scope>NUCLEOTIDE SEQUENCE [LARGE SCALE GENOMIC DNA]</scope>
    <source>
        <strain evidence="4 5">JCM 6307</strain>
    </source>
</reference>
<dbReference type="Gene3D" id="1.20.1260.10">
    <property type="match status" value="1"/>
</dbReference>
<evidence type="ECO:0000313" key="4">
    <source>
        <dbReference type="EMBL" id="GAA2473434.1"/>
    </source>
</evidence>
<feature type="compositionally biased region" description="Gly residues" evidence="1">
    <location>
        <begin position="29"/>
        <end position="39"/>
    </location>
</feature>
<dbReference type="InterPro" id="IPR005183">
    <property type="entry name" value="DUF305_CopM-like"/>
</dbReference>
<dbReference type="PANTHER" id="PTHR36933:SF1">
    <property type="entry name" value="SLL0788 PROTEIN"/>
    <property type="match status" value="1"/>
</dbReference>
<evidence type="ECO:0000313" key="5">
    <source>
        <dbReference type="Proteomes" id="UP001501358"/>
    </source>
</evidence>
<dbReference type="InterPro" id="IPR012347">
    <property type="entry name" value="Ferritin-like"/>
</dbReference>
<evidence type="ECO:0000256" key="2">
    <source>
        <dbReference type="SAM" id="SignalP"/>
    </source>
</evidence>